<gene>
    <name evidence="8" type="ORF">GCM10007111_12850</name>
</gene>
<dbReference type="CDD" id="cd00761">
    <property type="entry name" value="Glyco_tranf_GTA_type"/>
    <property type="match status" value="1"/>
</dbReference>
<dbReference type="Gene3D" id="3.90.550.10">
    <property type="entry name" value="Spore Coat Polysaccharide Biosynthesis Protein SpsA, Chain A"/>
    <property type="match status" value="1"/>
</dbReference>
<keyword evidence="6" id="KW-0472">Membrane</keyword>
<dbReference type="Gene3D" id="3.40.50.12580">
    <property type="match status" value="1"/>
</dbReference>
<evidence type="ECO:0000313" key="9">
    <source>
        <dbReference type="Proteomes" id="UP000634435"/>
    </source>
</evidence>
<evidence type="ECO:0000256" key="1">
    <source>
        <dbReference type="ARBA" id="ARBA00004202"/>
    </source>
</evidence>
<organism evidence="8 9">
    <name type="scientific">Virgibacillus kapii</name>
    <dbReference type="NCBI Taxonomy" id="1638645"/>
    <lineage>
        <taxon>Bacteria</taxon>
        <taxon>Bacillati</taxon>
        <taxon>Bacillota</taxon>
        <taxon>Bacilli</taxon>
        <taxon>Bacillales</taxon>
        <taxon>Bacillaceae</taxon>
        <taxon>Virgibacillus</taxon>
    </lineage>
</organism>
<evidence type="ECO:0000256" key="5">
    <source>
        <dbReference type="ARBA" id="ARBA00022944"/>
    </source>
</evidence>
<dbReference type="InterPro" id="IPR043148">
    <property type="entry name" value="TagF_C"/>
</dbReference>
<keyword evidence="9" id="KW-1185">Reference proteome</keyword>
<evidence type="ECO:0000259" key="7">
    <source>
        <dbReference type="Pfam" id="PF00535"/>
    </source>
</evidence>
<evidence type="ECO:0000256" key="3">
    <source>
        <dbReference type="ARBA" id="ARBA00022475"/>
    </source>
</evidence>
<dbReference type="InterPro" id="IPR029044">
    <property type="entry name" value="Nucleotide-diphossugar_trans"/>
</dbReference>
<dbReference type="Pfam" id="PF04464">
    <property type="entry name" value="Glyphos_transf"/>
    <property type="match status" value="1"/>
</dbReference>
<evidence type="ECO:0000313" key="8">
    <source>
        <dbReference type="EMBL" id="GGJ52142.1"/>
    </source>
</evidence>
<dbReference type="InterPro" id="IPR007554">
    <property type="entry name" value="Glycerophosphate_synth"/>
</dbReference>
<dbReference type="Proteomes" id="UP000634435">
    <property type="component" value="Unassembled WGS sequence"/>
</dbReference>
<evidence type="ECO:0000256" key="2">
    <source>
        <dbReference type="ARBA" id="ARBA00010488"/>
    </source>
</evidence>
<dbReference type="PANTHER" id="PTHR37316">
    <property type="entry name" value="TEICHOIC ACID GLYCEROL-PHOSPHATE PRIMASE"/>
    <property type="match status" value="1"/>
</dbReference>
<keyword evidence="3" id="KW-1003">Cell membrane</keyword>
<dbReference type="SUPFAM" id="SSF53756">
    <property type="entry name" value="UDP-Glycosyltransferase/glycogen phosphorylase"/>
    <property type="match status" value="1"/>
</dbReference>
<feature type="domain" description="Glycosyltransferase 2-like" evidence="7">
    <location>
        <begin position="6"/>
        <end position="120"/>
    </location>
</feature>
<accession>A0ABQ2DBU2</accession>
<dbReference type="InterPro" id="IPR001173">
    <property type="entry name" value="Glyco_trans_2-like"/>
</dbReference>
<protein>
    <submittedName>
        <fullName evidence="8">Teichoic acid biosynthesis protein F</fullName>
    </submittedName>
</protein>
<evidence type="ECO:0000256" key="4">
    <source>
        <dbReference type="ARBA" id="ARBA00022679"/>
    </source>
</evidence>
<proteinExistence type="inferred from homology"/>
<comment type="subcellular location">
    <subcellularLocation>
        <location evidence="1">Cell membrane</location>
        <topology evidence="1">Peripheral membrane protein</topology>
    </subcellularLocation>
</comment>
<reference evidence="9" key="1">
    <citation type="journal article" date="2019" name="Int. J. Syst. Evol. Microbiol.">
        <title>The Global Catalogue of Microorganisms (GCM) 10K type strain sequencing project: providing services to taxonomists for standard genome sequencing and annotation.</title>
        <authorList>
            <consortium name="The Broad Institute Genomics Platform"/>
            <consortium name="The Broad Institute Genome Sequencing Center for Infectious Disease"/>
            <person name="Wu L."/>
            <person name="Ma J."/>
        </authorList>
    </citation>
    <scope>NUCLEOTIDE SEQUENCE [LARGE SCALE GENOMIC DNA]</scope>
    <source>
        <strain evidence="9">JCM 30071</strain>
    </source>
</reference>
<keyword evidence="5" id="KW-0777">Teichoic acid biosynthesis</keyword>
<dbReference type="PANTHER" id="PTHR37316:SF3">
    <property type="entry name" value="TEICHOIC ACID GLYCEROL-PHOSPHATE TRANSFERASE"/>
    <property type="match status" value="1"/>
</dbReference>
<name>A0ABQ2DBU2_9BACI</name>
<comment type="caution">
    <text evidence="8">The sequence shown here is derived from an EMBL/GenBank/DDBJ whole genome shotgun (WGS) entry which is preliminary data.</text>
</comment>
<dbReference type="InterPro" id="IPR051612">
    <property type="entry name" value="Teichoic_Acid_Biosynth"/>
</dbReference>
<evidence type="ECO:0000256" key="6">
    <source>
        <dbReference type="ARBA" id="ARBA00023136"/>
    </source>
</evidence>
<dbReference type="InterPro" id="IPR043149">
    <property type="entry name" value="TagF_N"/>
</dbReference>
<dbReference type="EMBL" id="BMPN01000002">
    <property type="protein sequence ID" value="GGJ52142.1"/>
    <property type="molecule type" value="Genomic_DNA"/>
</dbReference>
<dbReference type="Gene3D" id="3.40.50.11820">
    <property type="match status" value="1"/>
</dbReference>
<dbReference type="Pfam" id="PF00535">
    <property type="entry name" value="Glycos_transf_2"/>
    <property type="match status" value="1"/>
</dbReference>
<keyword evidence="4" id="KW-0808">Transferase</keyword>
<sequence length="709" mass="84460">MKGLISVIVPVYNSEDYLEKCIESILHQTYQNVEILIVNDGSAQKCTDKLNQLAHLNDSIKVYHLSKSKGAGFARNHGITNANGEFVYFLDSDDYLPEKTLEMLINNIQDYCIIRGKIKKTTFANSLAVILEGLSKLSHYTDNKYNLLNNKSALNTLIRRDFILKEQLKFSEQVNLYSDLGFIVPAFNKCEVVPYLKEAIYFKRKRNDPISNPSLNQSDDYYKIKDYIHIYNKLKDSSNDEALNTYIDKQFLNFYRKNIVTYFKEYRSIDNFYNSLHKTFIRLNHDLVNEHSTVLKREANALINGTIKQYKRINVQHQFLRELKSAVKTKKKFYTFLYRKVFMKTKMKKDFVFFESFLGKAYSDNPKYIYEYMLHNKMRYKYVWSVLEKKDIPGDPIQVKRFSLRYFYYLAKSKYWVSNSRLPKYLNKRDGNIYLQTWHGTPLKTLVFDIKDIYSADPNYKSNFYIQSRRWDYLNSPNRYSSKIFRSAFKYDKQMLEYGYARNDILYQRNSYDAIKEIKERLGLPINKKVILYAPTWRDDEFFSRGNYKFTLKLELDKMQAKLASDYIILLRTHYHIANQLDVSEYKDFVIDFSLYDDIAELYLVSDILITDYSSVFFDYAHLKRPILFYTYDIEKYRDQLRGFYFDMEEEVPGPLLLTTDEVINAINQIKQVHANYQDKYEAFYNKYCVWDNGNAAENTVKTIFVDNE</sequence>
<comment type="similarity">
    <text evidence="2">Belongs to the CDP-glycerol glycerophosphotransferase family.</text>
</comment>
<dbReference type="RefSeq" id="WP_188942547.1">
    <property type="nucleotide sequence ID" value="NZ_BMPN01000002.1"/>
</dbReference>
<dbReference type="SUPFAM" id="SSF53448">
    <property type="entry name" value="Nucleotide-diphospho-sugar transferases"/>
    <property type="match status" value="1"/>
</dbReference>